<keyword evidence="1" id="KW-0647">Proteasome</keyword>
<reference evidence="2" key="1">
    <citation type="journal article" date="2019" name="Int. J. Syst. Evol. Microbiol.">
        <title>The Global Catalogue of Microorganisms (GCM) 10K type strain sequencing project: providing services to taxonomists for standard genome sequencing and annotation.</title>
        <authorList>
            <consortium name="The Broad Institute Genomics Platform"/>
            <consortium name="The Broad Institute Genome Sequencing Center for Infectious Disease"/>
            <person name="Wu L."/>
            <person name="Ma J."/>
        </authorList>
    </citation>
    <scope>NUCLEOTIDE SEQUENCE [LARGE SCALE GENOMIC DNA]</scope>
    <source>
        <strain evidence="2">CGMCC 4.6997</strain>
    </source>
</reference>
<accession>A0ABW0NNQ4</accession>
<evidence type="ECO:0000313" key="1">
    <source>
        <dbReference type="EMBL" id="MFC5501566.1"/>
    </source>
</evidence>
<dbReference type="Proteomes" id="UP001596039">
    <property type="component" value="Unassembled WGS sequence"/>
</dbReference>
<dbReference type="GO" id="GO:0000502">
    <property type="term" value="C:proteasome complex"/>
    <property type="evidence" value="ECO:0007669"/>
    <property type="project" value="UniProtKB-KW"/>
</dbReference>
<comment type="caution">
    <text evidence="1">The sequence shown here is derived from an EMBL/GenBank/DDBJ whole genome shotgun (WGS) entry which is preliminary data.</text>
</comment>
<dbReference type="Gene3D" id="3.40.50.10900">
    <property type="entry name" value="PAC-like subunit"/>
    <property type="match status" value="1"/>
</dbReference>
<gene>
    <name evidence="1" type="ORF">ACFPJ4_04835</name>
</gene>
<proteinExistence type="predicted"/>
<protein>
    <submittedName>
        <fullName evidence="1">Proteasome assembly chaperone family protein</fullName>
    </submittedName>
</protein>
<dbReference type="InterPro" id="IPR008492">
    <property type="entry name" value="Rv2714-like"/>
</dbReference>
<dbReference type="RefSeq" id="WP_386739149.1">
    <property type="nucleotide sequence ID" value="NZ_JBHSMG010000001.1"/>
</dbReference>
<name>A0ABW0NNQ4_9MICO</name>
<dbReference type="InterPro" id="IPR019151">
    <property type="entry name" value="Proteasome_assmbl_chaperone_2"/>
</dbReference>
<organism evidence="1 2">
    <name type="scientific">Lysinimonas soli</name>
    <dbReference type="NCBI Taxonomy" id="1074233"/>
    <lineage>
        <taxon>Bacteria</taxon>
        <taxon>Bacillati</taxon>
        <taxon>Actinomycetota</taxon>
        <taxon>Actinomycetes</taxon>
        <taxon>Micrococcales</taxon>
        <taxon>Microbacteriaceae</taxon>
        <taxon>Lysinimonas</taxon>
    </lineage>
</organism>
<evidence type="ECO:0000313" key="2">
    <source>
        <dbReference type="Proteomes" id="UP001596039"/>
    </source>
</evidence>
<dbReference type="SUPFAM" id="SSF159659">
    <property type="entry name" value="Cgl1923-like"/>
    <property type="match status" value="1"/>
</dbReference>
<sequence>MADTTGFGENNLLVVAFEGWNDAGEAASGAAGALRDQLELVPVAELEPEDYFDYQFNRPTSTLDENGDRVLEWPGVTLWGPLDGGDGIHVLLGTEPSRGWKTFSAEVIDALTAVDIDGIVFLGAMLADVPHTRPISIFATSENAGVRDRFELEKSTYEGPVGILSVLAEAAEKAGIPTLSIWASVPHYVHNAPSPKATLALIERLEEFVDVAVDRGSLVEDSAAWESGIDALANDDDDMAAYIAQLEQARDTVDSPEASGDAIAEEFERYLRRREGRAGDDRSGPGPA</sequence>
<keyword evidence="2" id="KW-1185">Reference proteome</keyword>
<dbReference type="InterPro" id="IPR038389">
    <property type="entry name" value="PSMG2_sf"/>
</dbReference>
<dbReference type="EMBL" id="JBHSMG010000001">
    <property type="protein sequence ID" value="MFC5501566.1"/>
    <property type="molecule type" value="Genomic_DNA"/>
</dbReference>
<dbReference type="Pfam" id="PF09754">
    <property type="entry name" value="PAC2"/>
    <property type="match status" value="1"/>
</dbReference>
<dbReference type="PIRSF" id="PIRSF028754">
    <property type="entry name" value="UCP028754"/>
    <property type="match status" value="1"/>
</dbReference>